<dbReference type="Gene3D" id="1.10.3090.10">
    <property type="entry name" value="cca-adding enzyme, domain 2"/>
    <property type="match status" value="1"/>
</dbReference>
<comment type="similarity">
    <text evidence="9">Belongs to the tRNA nucleotidyltransferase/poly(A) polymerase family.</text>
</comment>
<evidence type="ECO:0000259" key="12">
    <source>
        <dbReference type="Pfam" id="PF12627"/>
    </source>
</evidence>
<dbReference type="InterPro" id="IPR043519">
    <property type="entry name" value="NT_sf"/>
</dbReference>
<keyword evidence="4" id="KW-0548">Nucleotidyltransferase</keyword>
<evidence type="ECO:0000259" key="13">
    <source>
        <dbReference type="Pfam" id="PF13735"/>
    </source>
</evidence>
<proteinExistence type="inferred from homology"/>
<dbReference type="SUPFAM" id="SSF81891">
    <property type="entry name" value="Poly A polymerase C-terminal region-like"/>
    <property type="match status" value="2"/>
</dbReference>
<evidence type="ECO:0000256" key="9">
    <source>
        <dbReference type="RuleBase" id="RU003953"/>
    </source>
</evidence>
<protein>
    <submittedName>
        <fullName evidence="14">tRNA nucleotidyltransferase (CCA-adding enzyme)</fullName>
    </submittedName>
</protein>
<dbReference type="InterPro" id="IPR002646">
    <property type="entry name" value="PolA_pol_head_dom"/>
</dbReference>
<keyword evidence="5" id="KW-0479">Metal-binding</keyword>
<feature type="domain" description="Poly A polymerase head" evidence="11">
    <location>
        <begin position="28"/>
        <end position="148"/>
    </location>
</feature>
<feature type="domain" description="CCA-adding enzyme C-terminal" evidence="13">
    <location>
        <begin position="427"/>
        <end position="495"/>
    </location>
</feature>
<dbReference type="OrthoDB" id="9805698at2"/>
<gene>
    <name evidence="14" type="ORF">SAMN05216192_1109</name>
</gene>
<dbReference type="Pfam" id="PF13735">
    <property type="entry name" value="tRNA_NucTran2_2"/>
    <property type="match status" value="1"/>
</dbReference>
<evidence type="ECO:0000256" key="4">
    <source>
        <dbReference type="ARBA" id="ARBA00022695"/>
    </source>
</evidence>
<reference evidence="15" key="1">
    <citation type="submission" date="2016-10" db="EMBL/GenBank/DDBJ databases">
        <authorList>
            <person name="Varghese N."/>
            <person name="Submissions S."/>
        </authorList>
    </citation>
    <scope>NUCLEOTIDE SEQUENCE [LARGE SCALE GENOMIC DNA]</scope>
    <source>
        <strain evidence="15">CGMCC 1.11012</strain>
    </source>
</reference>
<keyword evidence="6" id="KW-0547">Nucleotide-binding</keyword>
<keyword evidence="15" id="KW-1185">Reference proteome</keyword>
<dbReference type="GO" id="GO:0016779">
    <property type="term" value="F:nucleotidyltransferase activity"/>
    <property type="evidence" value="ECO:0007669"/>
    <property type="project" value="UniProtKB-KW"/>
</dbReference>
<feature type="domain" description="tRNA nucleotidyltransferase/poly(A) polymerase RNA and SrmB- binding" evidence="12">
    <location>
        <begin position="175"/>
        <end position="228"/>
    </location>
</feature>
<dbReference type="CDD" id="cd05398">
    <property type="entry name" value="NT_ClassII-CCAase"/>
    <property type="match status" value="1"/>
</dbReference>
<dbReference type="GO" id="GO:0000166">
    <property type="term" value="F:nucleotide binding"/>
    <property type="evidence" value="ECO:0007669"/>
    <property type="project" value="UniProtKB-KW"/>
</dbReference>
<dbReference type="RefSeq" id="WP_090714163.1">
    <property type="nucleotide sequence ID" value="NZ_CBCSKY010000008.1"/>
</dbReference>
<evidence type="ECO:0000256" key="6">
    <source>
        <dbReference type="ARBA" id="ARBA00022741"/>
    </source>
</evidence>
<sequence length="504" mass="53217">MEWTMAPDGMAAAARKVITGLLESGREAYFVGGCIRDELLGRPVHDIDLTTSALPEEVMAVFPRCVPTGLAHGTVTVLQDGFSFEVTTYRTESGYADHRRPEHVSFVSDVKEDLRRRDFTINAICCGLDGELVDPFLGAQDLNARLIRCVGSAEERFDEDALRMLRCVRFASVLDFAVAKNTWRGLLRQRDKLAHIAVERVRAETERIALGPHPVRGLGLLARSGLLARGKAPFPWTGEDLAAAAAMLAGIGELDSARLRWALLLHALGQSAEAADKLLRAWTFPGAARSSVAAVLRVREAWDAALASVAPDSPGATEQLRRRWIAAVLSIGAEAADGWVTLLAALPQAAAGSAGGAERPAQGAGMAAPAGRPVIHAADSAAPAGQSVSHAADNAAPAGQPVSHAADSAGPAGHAVSHASDSAALIRQHIPPATLRSWTEEMPIRSLSELAVSGKELAGLLGKTPGPWLGVLLNKLLLAVAAGDCPNDQQVLLQEARRMDIDES</sequence>
<evidence type="ECO:0000259" key="11">
    <source>
        <dbReference type="Pfam" id="PF01743"/>
    </source>
</evidence>
<evidence type="ECO:0000256" key="8">
    <source>
        <dbReference type="ARBA" id="ARBA00022884"/>
    </source>
</evidence>
<dbReference type="EMBL" id="FNDX01000010">
    <property type="protein sequence ID" value="SDI93938.1"/>
    <property type="molecule type" value="Genomic_DNA"/>
</dbReference>
<dbReference type="SUPFAM" id="SSF81301">
    <property type="entry name" value="Nucleotidyltransferase"/>
    <property type="match status" value="1"/>
</dbReference>
<keyword evidence="2 9" id="KW-0808">Transferase</keyword>
<keyword evidence="8 9" id="KW-0694">RNA-binding</keyword>
<dbReference type="NCBIfam" id="NF009814">
    <property type="entry name" value="PRK13299.1"/>
    <property type="match status" value="1"/>
</dbReference>
<dbReference type="InterPro" id="IPR050264">
    <property type="entry name" value="Bact_CCA-adding_enz_type3_sf"/>
</dbReference>
<dbReference type="Pfam" id="PF01743">
    <property type="entry name" value="PolyA_pol"/>
    <property type="match status" value="1"/>
</dbReference>
<evidence type="ECO:0000313" key="15">
    <source>
        <dbReference type="Proteomes" id="UP000199050"/>
    </source>
</evidence>
<evidence type="ECO:0000256" key="3">
    <source>
        <dbReference type="ARBA" id="ARBA00022694"/>
    </source>
</evidence>
<dbReference type="STRING" id="1174501.SAMN05216192_1109"/>
<evidence type="ECO:0000313" key="14">
    <source>
        <dbReference type="EMBL" id="SDI93938.1"/>
    </source>
</evidence>
<evidence type="ECO:0000256" key="1">
    <source>
        <dbReference type="ARBA" id="ARBA00001946"/>
    </source>
</evidence>
<accession>A0A1G8PNQ8</accession>
<feature type="region of interest" description="Disordered" evidence="10">
    <location>
        <begin position="379"/>
        <end position="417"/>
    </location>
</feature>
<dbReference type="Gene3D" id="1.10.246.80">
    <property type="match status" value="1"/>
</dbReference>
<dbReference type="PANTHER" id="PTHR46173:SF1">
    <property type="entry name" value="CCA TRNA NUCLEOTIDYLTRANSFERASE 1, MITOCHONDRIAL"/>
    <property type="match status" value="1"/>
</dbReference>
<name>A0A1G8PNQ8_9BACL</name>
<evidence type="ECO:0000256" key="2">
    <source>
        <dbReference type="ARBA" id="ARBA00022679"/>
    </source>
</evidence>
<dbReference type="PANTHER" id="PTHR46173">
    <property type="entry name" value="CCA TRNA NUCLEOTIDYLTRANSFERASE 1, MITOCHONDRIAL"/>
    <property type="match status" value="1"/>
</dbReference>
<dbReference type="InterPro" id="IPR032810">
    <property type="entry name" value="CCA-adding_enz_C"/>
</dbReference>
<dbReference type="Gene3D" id="3.30.460.10">
    <property type="entry name" value="Beta Polymerase, domain 2"/>
    <property type="match status" value="1"/>
</dbReference>
<dbReference type="InterPro" id="IPR032828">
    <property type="entry name" value="PolyA_RNA-bd"/>
</dbReference>
<evidence type="ECO:0000256" key="7">
    <source>
        <dbReference type="ARBA" id="ARBA00022842"/>
    </source>
</evidence>
<dbReference type="Pfam" id="PF12627">
    <property type="entry name" value="PolyA_pol_RNAbd"/>
    <property type="match status" value="1"/>
</dbReference>
<dbReference type="AlphaFoldDB" id="A0A1G8PNQ8"/>
<keyword evidence="7" id="KW-0460">Magnesium</keyword>
<comment type="cofactor">
    <cofactor evidence="1">
        <name>Mg(2+)</name>
        <dbReference type="ChEBI" id="CHEBI:18420"/>
    </cofactor>
</comment>
<dbReference type="GO" id="GO:0046872">
    <property type="term" value="F:metal ion binding"/>
    <property type="evidence" value="ECO:0007669"/>
    <property type="project" value="UniProtKB-KW"/>
</dbReference>
<evidence type="ECO:0000256" key="10">
    <source>
        <dbReference type="SAM" id="MobiDB-lite"/>
    </source>
</evidence>
<keyword evidence="3" id="KW-0819">tRNA processing</keyword>
<organism evidence="14 15">
    <name type="scientific">Paenibacillus typhae</name>
    <dbReference type="NCBI Taxonomy" id="1174501"/>
    <lineage>
        <taxon>Bacteria</taxon>
        <taxon>Bacillati</taxon>
        <taxon>Bacillota</taxon>
        <taxon>Bacilli</taxon>
        <taxon>Bacillales</taxon>
        <taxon>Paenibacillaceae</taxon>
        <taxon>Paenibacillus</taxon>
    </lineage>
</organism>
<dbReference type="GO" id="GO:0000049">
    <property type="term" value="F:tRNA binding"/>
    <property type="evidence" value="ECO:0007669"/>
    <property type="project" value="TreeGrafter"/>
</dbReference>
<dbReference type="GO" id="GO:0008033">
    <property type="term" value="P:tRNA processing"/>
    <property type="evidence" value="ECO:0007669"/>
    <property type="project" value="UniProtKB-KW"/>
</dbReference>
<dbReference type="Proteomes" id="UP000199050">
    <property type="component" value="Unassembled WGS sequence"/>
</dbReference>
<evidence type="ECO:0000256" key="5">
    <source>
        <dbReference type="ARBA" id="ARBA00022723"/>
    </source>
</evidence>